<evidence type="ECO:0000313" key="1">
    <source>
        <dbReference type="EMBL" id="CAB3992854.1"/>
    </source>
</evidence>
<dbReference type="SMART" id="SM00343">
    <property type="entry name" value="ZnF_C2HC"/>
    <property type="match status" value="2"/>
</dbReference>
<dbReference type="EMBL" id="CACRXK020002137">
    <property type="protein sequence ID" value="CAB3992854.1"/>
    <property type="molecule type" value="Genomic_DNA"/>
</dbReference>
<dbReference type="GO" id="GO:0006508">
    <property type="term" value="P:proteolysis"/>
    <property type="evidence" value="ECO:0007669"/>
    <property type="project" value="InterPro"/>
</dbReference>
<dbReference type="PANTHER" id="PTHR33198:SF20">
    <property type="entry name" value="RETROTRANSPOSON GAG DOMAIN-CONTAINING PROTEIN"/>
    <property type="match status" value="1"/>
</dbReference>
<dbReference type="GO" id="GO:0008270">
    <property type="term" value="F:zinc ion binding"/>
    <property type="evidence" value="ECO:0007669"/>
    <property type="project" value="InterPro"/>
</dbReference>
<dbReference type="InterPro" id="IPR001969">
    <property type="entry name" value="Aspartic_peptidase_AS"/>
</dbReference>
<protein>
    <submittedName>
        <fullName evidence="1">Transposon Tf2-9 poly</fullName>
    </submittedName>
</protein>
<reference evidence="1" key="1">
    <citation type="submission" date="2020-04" db="EMBL/GenBank/DDBJ databases">
        <authorList>
            <person name="Alioto T."/>
            <person name="Alioto T."/>
            <person name="Gomez Garrido J."/>
        </authorList>
    </citation>
    <scope>NUCLEOTIDE SEQUENCE</scope>
    <source>
        <strain evidence="1">A484AB</strain>
    </source>
</reference>
<dbReference type="InterPro" id="IPR001878">
    <property type="entry name" value="Znf_CCHC"/>
</dbReference>
<dbReference type="Proteomes" id="UP001152795">
    <property type="component" value="Unassembled WGS sequence"/>
</dbReference>
<organism evidence="1 2">
    <name type="scientific">Paramuricea clavata</name>
    <name type="common">Red gorgonian</name>
    <name type="synonym">Violescent sea-whip</name>
    <dbReference type="NCBI Taxonomy" id="317549"/>
    <lineage>
        <taxon>Eukaryota</taxon>
        <taxon>Metazoa</taxon>
        <taxon>Cnidaria</taxon>
        <taxon>Anthozoa</taxon>
        <taxon>Octocorallia</taxon>
        <taxon>Malacalcyonacea</taxon>
        <taxon>Plexauridae</taxon>
        <taxon>Paramuricea</taxon>
    </lineage>
</organism>
<feature type="non-terminal residue" evidence="1">
    <location>
        <position position="402"/>
    </location>
</feature>
<dbReference type="GO" id="GO:0003676">
    <property type="term" value="F:nucleic acid binding"/>
    <property type="evidence" value="ECO:0007669"/>
    <property type="project" value="InterPro"/>
</dbReference>
<dbReference type="InterPro" id="IPR036875">
    <property type="entry name" value="Znf_CCHC_sf"/>
</dbReference>
<dbReference type="Pfam" id="PF00098">
    <property type="entry name" value="zf-CCHC"/>
    <property type="match status" value="1"/>
</dbReference>
<dbReference type="Gene3D" id="2.40.70.10">
    <property type="entry name" value="Acid Proteases"/>
    <property type="match status" value="1"/>
</dbReference>
<name>A0A6S7GHD6_PARCT</name>
<dbReference type="Pfam" id="PF13650">
    <property type="entry name" value="Asp_protease_2"/>
    <property type="match status" value="1"/>
</dbReference>
<keyword evidence="2" id="KW-1185">Reference proteome</keyword>
<dbReference type="AlphaFoldDB" id="A0A6S7GHD6"/>
<dbReference type="CDD" id="cd00303">
    <property type="entry name" value="retropepsin_like"/>
    <property type="match status" value="1"/>
</dbReference>
<dbReference type="Gene3D" id="4.10.60.10">
    <property type="entry name" value="Zinc finger, CCHC-type"/>
    <property type="match status" value="1"/>
</dbReference>
<sequence length="402" mass="45349">MAVFKAIHGGIPTFDPKGEPTSIAPRWRRWKRAFELFVVGKGITDKTQKRALMLHCAGMDVQDIFDTLPDNGNANDYDKAIEALDTYFNPAVNVPYERHMFRRMSQEESETIDQFVTRLKQKALSCDYGESSDEFIRDQVIDKCCSVALRRKLLERGQTLTLKQLQEISRAHEASYFQANKINDDAGHEVKKENINRIKGKFQSKFKSPNKKCFRCGKTDHFAKSPKCPAKSAECHKCHKEGHFASECRTKVSNERDNKKKINYTREDQESKEGDNEYAFVVNHQSDENSGLVDIKVGGVLCNFLIDSGSTCNVIDKSCWEKLKAKQIKCKSEKTATQIYSYGSSKPLIVAGKFTADVVCQGKEVKEAEFIVIEGTGKPLLGKKTAIQLNVLKIGPQPVISE</sequence>
<dbReference type="PROSITE" id="PS00141">
    <property type="entry name" value="ASP_PROTEASE"/>
    <property type="match status" value="1"/>
</dbReference>
<dbReference type="InterPro" id="IPR021109">
    <property type="entry name" value="Peptidase_aspartic_dom_sf"/>
</dbReference>
<dbReference type="SUPFAM" id="SSF50630">
    <property type="entry name" value="Acid proteases"/>
    <property type="match status" value="1"/>
</dbReference>
<dbReference type="SUPFAM" id="SSF57756">
    <property type="entry name" value="Retrovirus zinc finger-like domains"/>
    <property type="match status" value="1"/>
</dbReference>
<dbReference type="GO" id="GO:0004190">
    <property type="term" value="F:aspartic-type endopeptidase activity"/>
    <property type="evidence" value="ECO:0007669"/>
    <property type="project" value="InterPro"/>
</dbReference>
<gene>
    <name evidence="1" type="ORF">PACLA_8A010431</name>
</gene>
<accession>A0A6S7GHD6</accession>
<dbReference type="PROSITE" id="PS50158">
    <property type="entry name" value="ZF_CCHC"/>
    <property type="match status" value="1"/>
</dbReference>
<evidence type="ECO:0000313" key="2">
    <source>
        <dbReference type="Proteomes" id="UP001152795"/>
    </source>
</evidence>
<comment type="caution">
    <text evidence="1">The sequence shown here is derived from an EMBL/GenBank/DDBJ whole genome shotgun (WGS) entry which is preliminary data.</text>
</comment>
<dbReference type="OrthoDB" id="5983543at2759"/>
<dbReference type="PANTHER" id="PTHR33198">
    <property type="entry name" value="ANK_REP_REGION DOMAIN-CONTAINING PROTEIN-RELATED"/>
    <property type="match status" value="1"/>
</dbReference>
<proteinExistence type="predicted"/>